<evidence type="ECO:0000313" key="3">
    <source>
        <dbReference type="EMBL" id="KPL82372.1"/>
    </source>
</evidence>
<dbReference type="AlphaFoldDB" id="A0A0P6XTP2"/>
<feature type="domain" description="Cupin type-2" evidence="2">
    <location>
        <begin position="36"/>
        <end position="102"/>
    </location>
</feature>
<dbReference type="EMBL" id="LGKO01000005">
    <property type="protein sequence ID" value="KPL82372.1"/>
    <property type="molecule type" value="Genomic_DNA"/>
</dbReference>
<comment type="caution">
    <text evidence="3">The sequence shown here is derived from an EMBL/GenBank/DDBJ whole genome shotgun (WGS) entry which is preliminary data.</text>
</comment>
<keyword evidence="4" id="KW-1185">Reference proteome</keyword>
<name>A0A0P6XTP2_9CHLR</name>
<dbReference type="RefSeq" id="WP_054521850.1">
    <property type="nucleotide sequence ID" value="NZ_LGKO01000005.1"/>
</dbReference>
<accession>A0A0P6XTP2</accession>
<dbReference type="SUPFAM" id="SSF51182">
    <property type="entry name" value="RmlC-like cupins"/>
    <property type="match status" value="1"/>
</dbReference>
<organism evidence="3 4">
    <name type="scientific">Thermanaerothrix daxensis</name>
    <dbReference type="NCBI Taxonomy" id="869279"/>
    <lineage>
        <taxon>Bacteria</taxon>
        <taxon>Bacillati</taxon>
        <taxon>Chloroflexota</taxon>
        <taxon>Anaerolineae</taxon>
        <taxon>Anaerolineales</taxon>
        <taxon>Anaerolineaceae</taxon>
        <taxon>Thermanaerothrix</taxon>
    </lineage>
</organism>
<gene>
    <name evidence="3" type="ORF">SE15_09350</name>
</gene>
<dbReference type="InterPro" id="IPR011051">
    <property type="entry name" value="RmlC_Cupin_sf"/>
</dbReference>
<dbReference type="Pfam" id="PF07883">
    <property type="entry name" value="Cupin_2"/>
    <property type="match status" value="1"/>
</dbReference>
<dbReference type="PANTHER" id="PTHR35848">
    <property type="entry name" value="OXALATE-BINDING PROTEIN"/>
    <property type="match status" value="1"/>
</dbReference>
<dbReference type="GO" id="GO:0046872">
    <property type="term" value="F:metal ion binding"/>
    <property type="evidence" value="ECO:0007669"/>
    <property type="project" value="UniProtKB-KW"/>
</dbReference>
<protein>
    <submittedName>
        <fullName evidence="3">Cupin</fullName>
    </submittedName>
</protein>
<dbReference type="Gene3D" id="2.60.120.10">
    <property type="entry name" value="Jelly Rolls"/>
    <property type="match status" value="1"/>
</dbReference>
<dbReference type="InterPro" id="IPR013096">
    <property type="entry name" value="Cupin_2"/>
</dbReference>
<dbReference type="PATRIC" id="fig|869279.4.peg.1477"/>
<dbReference type="InterPro" id="IPR014710">
    <property type="entry name" value="RmlC-like_jellyroll"/>
</dbReference>
<dbReference type="PANTHER" id="PTHR35848:SF9">
    <property type="entry name" value="SLL1358 PROTEIN"/>
    <property type="match status" value="1"/>
</dbReference>
<keyword evidence="1" id="KW-0479">Metal-binding</keyword>
<evidence type="ECO:0000259" key="2">
    <source>
        <dbReference type="Pfam" id="PF07883"/>
    </source>
</evidence>
<dbReference type="InterPro" id="IPR051610">
    <property type="entry name" value="GPI/OXD"/>
</dbReference>
<dbReference type="STRING" id="869279.SE15_09350"/>
<reference evidence="3 4" key="1">
    <citation type="submission" date="2015-07" db="EMBL/GenBank/DDBJ databases">
        <title>Whole genome sequence of Thermanaerothrix daxensis DSM 23592.</title>
        <authorList>
            <person name="Hemp J."/>
            <person name="Ward L.M."/>
            <person name="Pace L.A."/>
            <person name="Fischer W.W."/>
        </authorList>
    </citation>
    <scope>NUCLEOTIDE SEQUENCE [LARGE SCALE GENOMIC DNA]</scope>
    <source>
        <strain evidence="3 4">GNS-1</strain>
    </source>
</reference>
<proteinExistence type="predicted"/>
<evidence type="ECO:0000313" key="4">
    <source>
        <dbReference type="Proteomes" id="UP000050544"/>
    </source>
</evidence>
<sequence length="117" mass="12696">MILAVSKANAEHYVWGQQCDGWHLLNLPSLSVIQERVPVGAGEVRHYHQQAQQFFFVLSGVAMLEVGGECTRLSRGQGCHVPAGVAHLLYNEGPEDLEFLVVSVPPAHGDRVPVADG</sequence>
<evidence type="ECO:0000256" key="1">
    <source>
        <dbReference type="ARBA" id="ARBA00022723"/>
    </source>
</evidence>
<dbReference type="Proteomes" id="UP000050544">
    <property type="component" value="Unassembled WGS sequence"/>
</dbReference>